<dbReference type="Gene3D" id="3.40.50.1820">
    <property type="entry name" value="alpha/beta hydrolase"/>
    <property type="match status" value="1"/>
</dbReference>
<dbReference type="InterPro" id="IPR042269">
    <property type="entry name" value="Ser_carbopepase_S28_SKS"/>
</dbReference>
<reference evidence="1" key="1">
    <citation type="submission" date="2021-01" db="EMBL/GenBank/DDBJ databases">
        <authorList>
            <person name="Corre E."/>
            <person name="Pelletier E."/>
            <person name="Niang G."/>
            <person name="Scheremetjew M."/>
            <person name="Finn R."/>
            <person name="Kale V."/>
            <person name="Holt S."/>
            <person name="Cochrane G."/>
            <person name="Meng A."/>
            <person name="Brown T."/>
            <person name="Cohen L."/>
        </authorList>
    </citation>
    <scope>NUCLEOTIDE SEQUENCE</scope>
    <source>
        <strain evidence="1">CCMP127</strain>
    </source>
</reference>
<dbReference type="Gene3D" id="1.20.120.980">
    <property type="entry name" value="Serine carboxypeptidase S28, SKS domain"/>
    <property type="match status" value="1"/>
</dbReference>
<gene>
    <name evidence="1" type="ORF">ACOF00016_LOCUS9778</name>
</gene>
<accession>A0A7S3P928</accession>
<protein>
    <submittedName>
        <fullName evidence="1">Uncharacterized protein</fullName>
    </submittedName>
</protein>
<dbReference type="InterPro" id="IPR029058">
    <property type="entry name" value="AB_hydrolase_fold"/>
</dbReference>
<name>A0A7S3P928_9STRA</name>
<dbReference type="EMBL" id="HBIM01011858">
    <property type="protein sequence ID" value="CAE0412515.1"/>
    <property type="molecule type" value="Transcribed_RNA"/>
</dbReference>
<dbReference type="AlphaFoldDB" id="A0A7S3P928"/>
<proteinExistence type="predicted"/>
<organism evidence="1">
    <name type="scientific">Amphora coffeiformis</name>
    <dbReference type="NCBI Taxonomy" id="265554"/>
    <lineage>
        <taxon>Eukaryota</taxon>
        <taxon>Sar</taxon>
        <taxon>Stramenopiles</taxon>
        <taxon>Ochrophyta</taxon>
        <taxon>Bacillariophyta</taxon>
        <taxon>Bacillariophyceae</taxon>
        <taxon>Bacillariophycidae</taxon>
        <taxon>Thalassiophysales</taxon>
        <taxon>Catenulaceae</taxon>
        <taxon>Amphora</taxon>
    </lineage>
</organism>
<sequence length="207" mass="23547">MAAVRDEVLTEYTSVAKAAKATGFSEFIRDIQTLVSDVIMYLVPVISADFNMAYYPPGPATSIERACSIFQQSSNTPMERIVNLFDLRGEAEYHAEDKPKCFDLSLELLTGPHATIRASDMSRTGGDFIGEISDFQCCKDLVVGAGYSERSMFLQRPFDCDWHRRHCHKRFEGVPLESFRMVDQWCFNDLSQALSLQKVDFFLHFRA</sequence>
<evidence type="ECO:0000313" key="1">
    <source>
        <dbReference type="EMBL" id="CAE0412515.1"/>
    </source>
</evidence>